<dbReference type="UniPathway" id="UPA00358">
    <property type="reaction ID" value="UER00476"/>
</dbReference>
<comment type="catalytic activity">
    <reaction evidence="5">
        <text>3-deoxy-alpha-D-manno-oct-2-ulosonate + CTP = CMP-3-deoxy-beta-D-manno-octulosonate + diphosphate</text>
        <dbReference type="Rhea" id="RHEA:23448"/>
        <dbReference type="ChEBI" id="CHEBI:33019"/>
        <dbReference type="ChEBI" id="CHEBI:37563"/>
        <dbReference type="ChEBI" id="CHEBI:85986"/>
        <dbReference type="ChEBI" id="CHEBI:85987"/>
        <dbReference type="EC" id="2.7.7.38"/>
    </reaction>
</comment>
<gene>
    <name evidence="5 6" type="primary">kdsB</name>
    <name evidence="6" type="ORF">EVJ46_03875</name>
</gene>
<dbReference type="InterPro" id="IPR003329">
    <property type="entry name" value="Cytidylyl_trans"/>
</dbReference>
<evidence type="ECO:0000313" key="7">
    <source>
        <dbReference type="Proteomes" id="UP000316562"/>
    </source>
</evidence>
<comment type="subcellular location">
    <subcellularLocation>
        <location evidence="5">Cytoplasm</location>
    </subcellularLocation>
    <subcellularLocation>
        <location evidence="1">Membrane</location>
    </subcellularLocation>
</comment>
<dbReference type="Gene3D" id="3.90.550.10">
    <property type="entry name" value="Spore Coat Polysaccharide Biosynthesis Protein SpsA, Chain A"/>
    <property type="match status" value="1"/>
</dbReference>
<comment type="pathway">
    <text evidence="5">Nucleotide-sugar biosynthesis; CMP-3-deoxy-D-manno-octulosonate biosynthesis; CMP-3-deoxy-D-manno-octulosonate from 3-deoxy-D-manno-octulosonate and CTP: step 1/1.</text>
</comment>
<comment type="function">
    <text evidence="5">Activates KDO (a required 8-carbon sugar) for incorporation into bacterial lipopolysaccharide in Gram-negative bacteria.</text>
</comment>
<evidence type="ECO:0000256" key="1">
    <source>
        <dbReference type="ARBA" id="ARBA00004370"/>
    </source>
</evidence>
<dbReference type="EC" id="2.7.7.38" evidence="5"/>
<keyword evidence="3 5" id="KW-0548">Nucleotidyltransferase</keyword>
<dbReference type="EMBL" id="SGBC01000001">
    <property type="protein sequence ID" value="RZD17376.1"/>
    <property type="molecule type" value="Genomic_DNA"/>
</dbReference>
<dbReference type="GO" id="GO:0005829">
    <property type="term" value="C:cytosol"/>
    <property type="evidence" value="ECO:0007669"/>
    <property type="project" value="TreeGrafter"/>
</dbReference>
<dbReference type="SUPFAM" id="SSF53448">
    <property type="entry name" value="Nucleotide-diphospho-sugar transferases"/>
    <property type="match status" value="1"/>
</dbReference>
<evidence type="ECO:0000256" key="3">
    <source>
        <dbReference type="ARBA" id="ARBA00022695"/>
    </source>
</evidence>
<accession>A0A519BJE2</accession>
<sequence>MKIVALIPARFASTRFEGKPLAKIMGKPMIQHVWEGVSKSAVISEIIVATEDKRVFDAVINFGGNAVMTKDTHASGTDRIIEASENLDADIILNIQGDEPLVNNEIIDALIEPFKEDENIVFTSVKTPIYSFEEFMDINSVKVVTDNSDYGIYFSRSPIPFDRNRYDLKFNLIDNNISKLEDKNNKESKKPFGFKHLGFYGYRKDFLRTFGLLPPSYLEQKEMLEQLRAIENGYKIKVRTVGISTIPVDIPADIKKVESYLLKLYN</sequence>
<name>A0A519BJE2_ACIG2</name>
<organism evidence="6 7">
    <name type="scientific">Acididesulfobacter guangdongensis</name>
    <dbReference type="NCBI Taxonomy" id="2597225"/>
    <lineage>
        <taxon>Bacteria</taxon>
        <taxon>Deltaproteobacteria</taxon>
        <taxon>Candidatus Acidulodesulfobacterales</taxon>
        <taxon>Candidatus Acididesulfobacter</taxon>
    </lineage>
</organism>
<proteinExistence type="inferred from homology"/>
<protein>
    <recommendedName>
        <fullName evidence="5">3-deoxy-manno-octulosonate cytidylyltransferase</fullName>
        <ecNumber evidence="5">2.7.7.38</ecNumber>
    </recommendedName>
    <alternativeName>
        <fullName evidence="5">CMP-2-keto-3-deoxyoctulosonic acid synthase</fullName>
        <shortName evidence="5">CKS</shortName>
        <shortName evidence="5">CMP-KDO synthase</shortName>
    </alternativeName>
</protein>
<dbReference type="NCBIfam" id="NF009905">
    <property type="entry name" value="PRK13368.1"/>
    <property type="match status" value="1"/>
</dbReference>
<dbReference type="InterPro" id="IPR004528">
    <property type="entry name" value="KdsB"/>
</dbReference>
<comment type="caution">
    <text evidence="6">The sequence shown here is derived from an EMBL/GenBank/DDBJ whole genome shotgun (WGS) entry which is preliminary data.</text>
</comment>
<dbReference type="NCBIfam" id="NF003952">
    <property type="entry name" value="PRK05450.1-5"/>
    <property type="match status" value="1"/>
</dbReference>
<dbReference type="GO" id="GO:0033468">
    <property type="term" value="P:CMP-keto-3-deoxy-D-manno-octulosonic acid biosynthetic process"/>
    <property type="evidence" value="ECO:0007669"/>
    <property type="project" value="UniProtKB-UniRule"/>
</dbReference>
<dbReference type="PANTHER" id="PTHR42866:SF2">
    <property type="entry name" value="3-DEOXY-MANNO-OCTULOSONATE CYTIDYLYLTRANSFERASE, MITOCHONDRIAL"/>
    <property type="match status" value="1"/>
</dbReference>
<evidence type="ECO:0000313" key="6">
    <source>
        <dbReference type="EMBL" id="RZD17376.1"/>
    </source>
</evidence>
<dbReference type="HAMAP" id="MF_00057">
    <property type="entry name" value="KdsB"/>
    <property type="match status" value="1"/>
</dbReference>
<dbReference type="AlphaFoldDB" id="A0A519BJE2"/>
<dbReference type="GO" id="GO:0008690">
    <property type="term" value="F:3-deoxy-manno-octulosonate cytidylyltransferase activity"/>
    <property type="evidence" value="ECO:0007669"/>
    <property type="project" value="UniProtKB-UniRule"/>
</dbReference>
<evidence type="ECO:0000256" key="2">
    <source>
        <dbReference type="ARBA" id="ARBA00022679"/>
    </source>
</evidence>
<dbReference type="PANTHER" id="PTHR42866">
    <property type="entry name" value="3-DEOXY-MANNO-OCTULOSONATE CYTIDYLYLTRANSFERASE"/>
    <property type="match status" value="1"/>
</dbReference>
<evidence type="ECO:0000256" key="4">
    <source>
        <dbReference type="ARBA" id="ARBA00022985"/>
    </source>
</evidence>
<dbReference type="CDD" id="cd02517">
    <property type="entry name" value="CMP-KDO-Synthetase"/>
    <property type="match status" value="1"/>
</dbReference>
<comment type="similarity">
    <text evidence="5">Belongs to the KdsB family.</text>
</comment>
<reference evidence="6 7" key="1">
    <citation type="journal article" date="2019" name="ISME J.">
        <title>Insights into ecological role of a new deltaproteobacterial order Candidatus Acidulodesulfobacterales by metagenomics and metatranscriptomics.</title>
        <authorList>
            <person name="Tan S."/>
            <person name="Liu J."/>
            <person name="Fang Y."/>
            <person name="Hedlund B.P."/>
            <person name="Lian Z.H."/>
            <person name="Huang L.Y."/>
            <person name="Li J.T."/>
            <person name="Huang L.N."/>
            <person name="Li W.J."/>
            <person name="Jiang H.C."/>
            <person name="Dong H.L."/>
            <person name="Shu W.S."/>
        </authorList>
    </citation>
    <scope>NUCLEOTIDE SEQUENCE [LARGE SCALE GENOMIC DNA]</scope>
    <source>
        <strain evidence="6">AP2</strain>
    </source>
</reference>
<dbReference type="InterPro" id="IPR029044">
    <property type="entry name" value="Nucleotide-diphossugar_trans"/>
</dbReference>
<keyword evidence="5" id="KW-0963">Cytoplasm</keyword>
<dbReference type="GO" id="GO:0009103">
    <property type="term" value="P:lipopolysaccharide biosynthetic process"/>
    <property type="evidence" value="ECO:0007669"/>
    <property type="project" value="UniProtKB-UniRule"/>
</dbReference>
<dbReference type="FunFam" id="3.90.550.10:FF:000011">
    <property type="entry name" value="3-deoxy-manno-octulosonate cytidylyltransferase"/>
    <property type="match status" value="1"/>
</dbReference>
<dbReference type="Pfam" id="PF02348">
    <property type="entry name" value="CTP_transf_3"/>
    <property type="match status" value="1"/>
</dbReference>
<keyword evidence="2 5" id="KW-0808">Transferase</keyword>
<dbReference type="NCBIfam" id="TIGR00466">
    <property type="entry name" value="kdsB"/>
    <property type="match status" value="1"/>
</dbReference>
<keyword evidence="4 5" id="KW-0448">Lipopolysaccharide biosynthesis</keyword>
<evidence type="ECO:0000256" key="5">
    <source>
        <dbReference type="HAMAP-Rule" id="MF_00057"/>
    </source>
</evidence>
<dbReference type="Proteomes" id="UP000316562">
    <property type="component" value="Unassembled WGS sequence"/>
</dbReference>
<dbReference type="NCBIfam" id="NF003950">
    <property type="entry name" value="PRK05450.1-3"/>
    <property type="match status" value="1"/>
</dbReference>
<dbReference type="GO" id="GO:0016020">
    <property type="term" value="C:membrane"/>
    <property type="evidence" value="ECO:0007669"/>
    <property type="project" value="UniProtKB-SubCell"/>
</dbReference>